<proteinExistence type="predicted"/>
<dbReference type="InterPro" id="IPR008930">
    <property type="entry name" value="Terpenoid_cyclase/PrenylTrfase"/>
</dbReference>
<dbReference type="InterPro" id="IPR011626">
    <property type="entry name" value="Alpha-macroglobulin_TED"/>
</dbReference>
<dbReference type="AlphaFoldDB" id="A0A182SLG9"/>
<dbReference type="InterPro" id="IPR036595">
    <property type="entry name" value="A-macroglobulin_rcpt-bd_sf"/>
</dbReference>
<dbReference type="PANTHER" id="PTHR11412:SF136">
    <property type="entry name" value="CD109 ANTIGEN"/>
    <property type="match status" value="1"/>
</dbReference>
<dbReference type="SMART" id="SM01361">
    <property type="entry name" value="A2M_recep"/>
    <property type="match status" value="1"/>
</dbReference>
<dbReference type="InterPro" id="IPR049135">
    <property type="entry name" value="TEP1_CUB2"/>
</dbReference>
<keyword evidence="2" id="KW-0882">Thioester bond</keyword>
<name>A0A182SLG9_9DIPT</name>
<dbReference type="PANTHER" id="PTHR11412">
    <property type="entry name" value="MACROGLOBULIN / COMPLEMENT"/>
    <property type="match status" value="1"/>
</dbReference>
<evidence type="ECO:0000256" key="1">
    <source>
        <dbReference type="ARBA" id="ARBA00022729"/>
    </source>
</evidence>
<evidence type="ECO:0000313" key="5">
    <source>
        <dbReference type="Proteomes" id="UP000075901"/>
    </source>
</evidence>
<dbReference type="Proteomes" id="UP000075901">
    <property type="component" value="Unassembled WGS sequence"/>
</dbReference>
<feature type="domain" description="Alpha-macroglobulin receptor-binding" evidence="3">
    <location>
        <begin position="466"/>
        <end position="555"/>
    </location>
</feature>
<dbReference type="Gene3D" id="1.50.10.20">
    <property type="match status" value="1"/>
</dbReference>
<organism evidence="4 5">
    <name type="scientific">Anopheles maculatus</name>
    <dbReference type="NCBI Taxonomy" id="74869"/>
    <lineage>
        <taxon>Eukaryota</taxon>
        <taxon>Metazoa</taxon>
        <taxon>Ecdysozoa</taxon>
        <taxon>Arthropoda</taxon>
        <taxon>Hexapoda</taxon>
        <taxon>Insecta</taxon>
        <taxon>Pterygota</taxon>
        <taxon>Neoptera</taxon>
        <taxon>Endopterygota</taxon>
        <taxon>Diptera</taxon>
        <taxon>Nematocera</taxon>
        <taxon>Culicoidea</taxon>
        <taxon>Culicidae</taxon>
        <taxon>Anophelinae</taxon>
        <taxon>Anopheles</taxon>
        <taxon>Anopheles maculatus group</taxon>
    </lineage>
</organism>
<reference evidence="4" key="2">
    <citation type="submission" date="2020-05" db="UniProtKB">
        <authorList>
            <consortium name="EnsemblMetazoa"/>
        </authorList>
    </citation>
    <scope>IDENTIFICATION</scope>
    <source>
        <strain evidence="4">maculatus3</strain>
    </source>
</reference>
<dbReference type="Pfam" id="PF07677">
    <property type="entry name" value="A2M_recep"/>
    <property type="match status" value="1"/>
</dbReference>
<dbReference type="Gene3D" id="2.60.120.1540">
    <property type="match status" value="1"/>
</dbReference>
<keyword evidence="5" id="KW-1185">Reference proteome</keyword>
<dbReference type="Gene3D" id="2.60.40.1930">
    <property type="match status" value="1"/>
</dbReference>
<dbReference type="SUPFAM" id="SSF48239">
    <property type="entry name" value="Terpenoid cyclases/Protein prenyltransferases"/>
    <property type="match status" value="1"/>
</dbReference>
<dbReference type="InterPro" id="IPR050473">
    <property type="entry name" value="A2M/Complement_sys"/>
</dbReference>
<dbReference type="SMART" id="SM01419">
    <property type="entry name" value="Thiol-ester_cl"/>
    <property type="match status" value="1"/>
</dbReference>
<dbReference type="Gene3D" id="2.60.40.2950">
    <property type="match status" value="1"/>
</dbReference>
<dbReference type="Gene3D" id="2.60.40.690">
    <property type="entry name" value="Alpha-macroglobulin, receptor-binding domain"/>
    <property type="match status" value="1"/>
</dbReference>
<dbReference type="Pfam" id="PF07678">
    <property type="entry name" value="TED_complement"/>
    <property type="match status" value="1"/>
</dbReference>
<evidence type="ECO:0000256" key="2">
    <source>
        <dbReference type="ARBA" id="ARBA00022966"/>
    </source>
</evidence>
<evidence type="ECO:0000313" key="4">
    <source>
        <dbReference type="EnsemblMetazoa" id="AMAM009133-PA"/>
    </source>
</evidence>
<reference evidence="5" key="1">
    <citation type="submission" date="2013-09" db="EMBL/GenBank/DDBJ databases">
        <title>The Genome Sequence of Anopheles maculatus species B.</title>
        <authorList>
            <consortium name="The Broad Institute Genomics Platform"/>
            <person name="Neafsey D.E."/>
            <person name="Besansky N."/>
            <person name="Howell P."/>
            <person name="Walton C."/>
            <person name="Young S.K."/>
            <person name="Zeng Q."/>
            <person name="Gargeya S."/>
            <person name="Fitzgerald M."/>
            <person name="Haas B."/>
            <person name="Abouelleil A."/>
            <person name="Allen A.W."/>
            <person name="Alvarado L."/>
            <person name="Arachchi H.M."/>
            <person name="Berlin A.M."/>
            <person name="Chapman S.B."/>
            <person name="Gainer-Dewar J."/>
            <person name="Goldberg J."/>
            <person name="Griggs A."/>
            <person name="Gujja S."/>
            <person name="Hansen M."/>
            <person name="Howarth C."/>
            <person name="Imamovic A."/>
            <person name="Ireland A."/>
            <person name="Larimer J."/>
            <person name="McCowan C."/>
            <person name="Murphy C."/>
            <person name="Pearson M."/>
            <person name="Poon T.W."/>
            <person name="Priest M."/>
            <person name="Roberts A."/>
            <person name="Saif S."/>
            <person name="Shea T."/>
            <person name="Sisk P."/>
            <person name="Sykes S."/>
            <person name="Wortman J."/>
            <person name="Nusbaum C."/>
            <person name="Birren B."/>
        </authorList>
    </citation>
    <scope>NUCLEOTIDE SEQUENCE [LARGE SCALE GENOMIC DNA]</scope>
    <source>
        <strain evidence="5">maculatus3</strain>
    </source>
</reference>
<dbReference type="VEuPathDB" id="VectorBase:AMAM009133"/>
<dbReference type="GO" id="GO:0005615">
    <property type="term" value="C:extracellular space"/>
    <property type="evidence" value="ECO:0007669"/>
    <property type="project" value="InterPro"/>
</dbReference>
<dbReference type="InterPro" id="IPR047565">
    <property type="entry name" value="Alpha-macroglob_thiol-ester_cl"/>
</dbReference>
<dbReference type="EnsemblMetazoa" id="AMAM009133-RA">
    <property type="protein sequence ID" value="AMAM009133-PA"/>
    <property type="gene ID" value="AMAM009133"/>
</dbReference>
<keyword evidence="1" id="KW-0732">Signal</keyword>
<dbReference type="Pfam" id="PF21412">
    <property type="entry name" value="TEP1_CUB2"/>
    <property type="match status" value="1"/>
</dbReference>
<accession>A0A182SLG9</accession>
<dbReference type="InterPro" id="IPR009048">
    <property type="entry name" value="A-macroglobulin_rcpt-bd"/>
</dbReference>
<dbReference type="SUPFAM" id="SSF49410">
    <property type="entry name" value="Alpha-macroglobulin receptor domain"/>
    <property type="match status" value="1"/>
</dbReference>
<evidence type="ECO:0000259" key="3">
    <source>
        <dbReference type="SMART" id="SM01361"/>
    </source>
</evidence>
<protein>
    <recommendedName>
        <fullName evidence="3">Alpha-macroglobulin receptor-binding domain-containing protein</fullName>
    </recommendedName>
</protein>
<sequence length="723" mass="82073">MAVRVKASIMLGLETDALEKVIRVMPENLIIKDSIHRFFNLDRYGVQEFRLQLDILKNANFSTVNLEFILSPNLFTPVAYNLDNLLTVPTASGALCMINFIPSLVVLDYLTAIGSSETHLVKKATGLLRTGYQLEMQYRQRDGSFGSWRNSPGSVFVTALAGKSMHSASRYISEVDASMVERAFDWLASQQHSSGRFVEVTSITYHELQGGSRNHVALTAYVMIAFLENSDTVKKHKQVVRSGIQYIVNHLRNIEDVYDLSLATYALMLDGHAQKREALNSLIARAQNFENEHRRKVIYWKRDTAGIETTAYGLLCLVHEKRYTDGIAVMEYLVNRREVSGSFQRTQDTFVGLKALAMLAQAISPLNNDYSVILQHGRTRMVYKVLSTEVDQQFRDELSGGNRMVNVSVTGRGFGMFTIAYQYGIDVRNVNKQFKLTLEKRFSNDQHTLQLAVCISFIPPLMHTRSNMALVEVNFPSGYVVDRDSIVDITHKTSFKNVEFRYGDTSLVLYYESLGPETNCFTVDAQKLFRVAFQRPSYVLVHDVYNTSRMFTVTFAGREFPIRRHSFHDRDASCAMIQFNLSKLAEILVVGPKFIRANQEYTLVISNFNSNQAKVDLMLRIAGQTDDGRDVLNITQMVDVRRNMNRMINFNMPADLSAGNYKITIDGQRGFSFHKEAELVYLNKIVSGLIQVDKPVFKPGDTVQFRVIVLDTELKPPAHLKTI</sequence>